<dbReference type="Proteomes" id="UP000185487">
    <property type="component" value="Chromosome"/>
</dbReference>
<dbReference type="GO" id="GO:0016811">
    <property type="term" value="F:hydrolase activity, acting on carbon-nitrogen (but not peptide) bonds, in linear amides"/>
    <property type="evidence" value="ECO:0007669"/>
    <property type="project" value="InterPro"/>
</dbReference>
<keyword evidence="6" id="KW-1185">Reference proteome</keyword>
<dbReference type="GO" id="GO:0000257">
    <property type="term" value="F:nitrilase activity"/>
    <property type="evidence" value="ECO:0007669"/>
    <property type="project" value="UniProtKB-EC"/>
</dbReference>
<protein>
    <submittedName>
        <fullName evidence="4">Nitrilase and fragile histidine triad fusion protein NitFhit</fullName>
        <ecNumber evidence="4">3.5.5.1</ecNumber>
    </submittedName>
    <submittedName>
        <fullName evidence="5">Predicted amidohydrolase</fullName>
    </submittedName>
</protein>
<dbReference type="InterPro" id="IPR001110">
    <property type="entry name" value="UPF0012_CS"/>
</dbReference>
<dbReference type="Gene3D" id="3.60.110.10">
    <property type="entry name" value="Carbon-nitrogen hydrolase"/>
    <property type="match status" value="1"/>
</dbReference>
<dbReference type="Proteomes" id="UP000199140">
    <property type="component" value="Unassembled WGS sequence"/>
</dbReference>
<dbReference type="Pfam" id="PF00795">
    <property type="entry name" value="CN_hydrolase"/>
    <property type="match status" value="1"/>
</dbReference>
<dbReference type="InterPro" id="IPR036526">
    <property type="entry name" value="C-N_Hydrolase_sf"/>
</dbReference>
<keyword evidence="2 4" id="KW-0378">Hydrolase</keyword>
<comment type="similarity">
    <text evidence="1">Belongs to the carbon-nitrogen hydrolase superfamily. NIT1/NIT2 family.</text>
</comment>
<evidence type="ECO:0000256" key="2">
    <source>
        <dbReference type="ARBA" id="ARBA00022801"/>
    </source>
</evidence>
<evidence type="ECO:0000313" key="4">
    <source>
        <dbReference type="EMBL" id="APT34318.1"/>
    </source>
</evidence>
<dbReference type="InterPro" id="IPR003010">
    <property type="entry name" value="C-N_Hydrolase"/>
</dbReference>
<dbReference type="EC" id="3.5.5.1" evidence="4"/>
<reference evidence="4 6" key="1">
    <citation type="submission" date="2016-04" db="EMBL/GenBank/DDBJ databases">
        <title>Complete genome sequencing and analysis of CBMB27, Methylobacterium phyllosphaerae isolated from leaf tissues of rice (Oryza sativa L.).</title>
        <authorList>
            <person name="Lee Y."/>
            <person name="Hwangbo K."/>
            <person name="Chung H."/>
            <person name="Yoo J."/>
            <person name="Kim K.Y."/>
            <person name="Sa T.M."/>
            <person name="Um Y."/>
            <person name="Madhaiyan M."/>
        </authorList>
    </citation>
    <scope>NUCLEOTIDE SEQUENCE [LARGE SCALE GENOMIC DNA]</scope>
    <source>
        <strain evidence="4 6">CBMB27</strain>
    </source>
</reference>
<dbReference type="EMBL" id="CP015367">
    <property type="protein sequence ID" value="APT34318.1"/>
    <property type="molecule type" value="Genomic_DNA"/>
</dbReference>
<feature type="domain" description="CN hydrolase" evidence="3">
    <location>
        <begin position="6"/>
        <end position="253"/>
    </location>
</feature>
<dbReference type="KEGG" id="mphy:MCBMB27_05027"/>
<dbReference type="EMBL" id="FOPK01000009">
    <property type="protein sequence ID" value="SFG86924.1"/>
    <property type="molecule type" value="Genomic_DNA"/>
</dbReference>
<dbReference type="CDD" id="cd07572">
    <property type="entry name" value="nit"/>
    <property type="match status" value="1"/>
</dbReference>
<dbReference type="PANTHER" id="PTHR23088">
    <property type="entry name" value="NITRILASE-RELATED"/>
    <property type="match status" value="1"/>
</dbReference>
<evidence type="ECO:0000313" key="7">
    <source>
        <dbReference type="Proteomes" id="UP000199140"/>
    </source>
</evidence>
<evidence type="ECO:0000256" key="1">
    <source>
        <dbReference type="ARBA" id="ARBA00010613"/>
    </source>
</evidence>
<reference evidence="5 7" key="2">
    <citation type="submission" date="2016-10" db="EMBL/GenBank/DDBJ databases">
        <authorList>
            <person name="Varghese N."/>
            <person name="Submissions S."/>
        </authorList>
    </citation>
    <scope>NUCLEOTIDE SEQUENCE [LARGE SCALE GENOMIC DNA]</scope>
    <source>
        <strain evidence="5 7">CBMB27</strain>
    </source>
</reference>
<accession>A0AAE8L6E7</accession>
<organism evidence="5 7">
    <name type="scientific">Methylobacterium phyllosphaerae</name>
    <dbReference type="NCBI Taxonomy" id="418223"/>
    <lineage>
        <taxon>Bacteria</taxon>
        <taxon>Pseudomonadati</taxon>
        <taxon>Pseudomonadota</taxon>
        <taxon>Alphaproteobacteria</taxon>
        <taxon>Hyphomicrobiales</taxon>
        <taxon>Methylobacteriaceae</taxon>
        <taxon>Methylobacterium</taxon>
    </lineage>
</organism>
<sequence>MPEARFTAACVQMRSGRDPAANRDAAVAGVREAASRGAAYVQTPEMTSLVERSRERLFAHVTAEDQDQTLAALRETARQTGTVVQIGSIAVRSGDKIANRAYLIGADGAILASYDKLHLFDVDLPSGERWRESATYSGGACAVLAETPWATLGLTICYDIRFPALYRALAEAGADVLTAPACFTRQTGEAHWHVLQRARAIETGAFVISAAQGGLHEDGRETYGHSLIVDPWGRVLADAGGVEPGIILAEIDLAQVAEARARIPSLQHGRPFTIERVSSQAQAAHQAAQQATE</sequence>
<dbReference type="SUPFAM" id="SSF56317">
    <property type="entry name" value="Carbon-nitrogen hydrolase"/>
    <property type="match status" value="1"/>
</dbReference>
<dbReference type="RefSeq" id="WP_075381485.1">
    <property type="nucleotide sequence ID" value="NZ_CP015367.1"/>
</dbReference>
<evidence type="ECO:0000313" key="5">
    <source>
        <dbReference type="EMBL" id="SFG86924.1"/>
    </source>
</evidence>
<dbReference type="AlphaFoldDB" id="A0AAE8L6E7"/>
<name>A0AAE8L6E7_9HYPH</name>
<dbReference type="PANTHER" id="PTHR23088:SF27">
    <property type="entry name" value="DEAMINATED GLUTATHIONE AMIDASE"/>
    <property type="match status" value="1"/>
</dbReference>
<proteinExistence type="inferred from homology"/>
<gene>
    <name evidence="4" type="ORF">MCBMB27_05027</name>
    <name evidence="5" type="ORF">SAMN05192567_10986</name>
</gene>
<evidence type="ECO:0000313" key="6">
    <source>
        <dbReference type="Proteomes" id="UP000185487"/>
    </source>
</evidence>
<dbReference type="InterPro" id="IPR045254">
    <property type="entry name" value="Nit1/2_C-N_Hydrolase"/>
</dbReference>
<evidence type="ECO:0000259" key="3">
    <source>
        <dbReference type="PROSITE" id="PS50263"/>
    </source>
</evidence>
<dbReference type="PROSITE" id="PS50263">
    <property type="entry name" value="CN_HYDROLASE"/>
    <property type="match status" value="1"/>
</dbReference>
<dbReference type="PROSITE" id="PS01227">
    <property type="entry name" value="UPF0012"/>
    <property type="match status" value="1"/>
</dbReference>